<dbReference type="SMART" id="SM00184">
    <property type="entry name" value="RING"/>
    <property type="match status" value="1"/>
</dbReference>
<dbReference type="Pfam" id="PF13920">
    <property type="entry name" value="zf-C3HC4_3"/>
    <property type="match status" value="1"/>
</dbReference>
<dbReference type="GO" id="GO:0061630">
    <property type="term" value="F:ubiquitin protein ligase activity"/>
    <property type="evidence" value="ECO:0007669"/>
    <property type="project" value="TreeGrafter"/>
</dbReference>
<dbReference type="AlphaFoldDB" id="A0A9N8KR61"/>
<accession>A0A9N8KR61</accession>
<feature type="region of interest" description="Disordered" evidence="7">
    <location>
        <begin position="224"/>
        <end position="247"/>
    </location>
</feature>
<keyword evidence="5" id="KW-0862">Zinc</keyword>
<dbReference type="PROSITE" id="PS50089">
    <property type="entry name" value="ZF_RING_2"/>
    <property type="match status" value="1"/>
</dbReference>
<keyword evidence="10" id="KW-1185">Reference proteome</keyword>
<dbReference type="InterPro" id="IPR017907">
    <property type="entry name" value="Znf_RING_CS"/>
</dbReference>
<gene>
    <name evidence="9" type="ORF">CINC_LOCUS208</name>
</gene>
<organism evidence="9 10">
    <name type="scientific">Chrysodeixis includens</name>
    <name type="common">Soybean looper</name>
    <name type="synonym">Pseudoplusia includens</name>
    <dbReference type="NCBI Taxonomy" id="689277"/>
    <lineage>
        <taxon>Eukaryota</taxon>
        <taxon>Metazoa</taxon>
        <taxon>Ecdysozoa</taxon>
        <taxon>Arthropoda</taxon>
        <taxon>Hexapoda</taxon>
        <taxon>Insecta</taxon>
        <taxon>Pterygota</taxon>
        <taxon>Neoptera</taxon>
        <taxon>Endopterygota</taxon>
        <taxon>Lepidoptera</taxon>
        <taxon>Glossata</taxon>
        <taxon>Ditrysia</taxon>
        <taxon>Noctuoidea</taxon>
        <taxon>Noctuidae</taxon>
        <taxon>Plusiinae</taxon>
        <taxon>Chrysodeixis</taxon>
    </lineage>
</organism>
<feature type="compositionally biased region" description="Acidic residues" evidence="7">
    <location>
        <begin position="48"/>
        <end position="63"/>
    </location>
</feature>
<dbReference type="GO" id="GO:0042393">
    <property type="term" value="F:histone binding"/>
    <property type="evidence" value="ECO:0007669"/>
    <property type="project" value="TreeGrafter"/>
</dbReference>
<dbReference type="GO" id="GO:0005634">
    <property type="term" value="C:nucleus"/>
    <property type="evidence" value="ECO:0007669"/>
    <property type="project" value="TreeGrafter"/>
</dbReference>
<evidence type="ECO:0000256" key="5">
    <source>
        <dbReference type="ARBA" id="ARBA00022833"/>
    </source>
</evidence>
<name>A0A9N8KR61_CHRIL</name>
<feature type="domain" description="RING-type" evidence="8">
    <location>
        <begin position="347"/>
        <end position="385"/>
    </location>
</feature>
<evidence type="ECO:0000256" key="3">
    <source>
        <dbReference type="ARBA" id="ARBA00022771"/>
    </source>
</evidence>
<dbReference type="GO" id="GO:0008270">
    <property type="term" value="F:zinc ion binding"/>
    <property type="evidence" value="ECO:0007669"/>
    <property type="project" value="UniProtKB-KW"/>
</dbReference>
<feature type="region of interest" description="Disordered" evidence="7">
    <location>
        <begin position="128"/>
        <end position="166"/>
    </location>
</feature>
<dbReference type="Gene3D" id="3.30.40.10">
    <property type="entry name" value="Zinc/RING finger domain, C3HC4 (zinc finger)"/>
    <property type="match status" value="1"/>
</dbReference>
<sequence length="529" mass="59687">MEQHPECSIDSQGAERPASEELQEIPADSLSPVLYIDDQGGSPPALEEVQEDSIPADDQIPEDIDVRRATPPAVEEVQKIRRPALILGFYVDVQDASPRALQELQDNLIPGDNIPEHDNDVLRASPPALEEEQDNPIPADDIPESSDVQCATAPVSNEEEGIPGDNIPEYLDDQEASPPATLEDIQYIPLPDDMSDYYDVPRNGKRSASDEEQEMLRDALIRSAKRIKDEEEQDNPIPADDNSRSGCFAIKNMGRDQVPGTSTDATPRKKNLLKLKIFKLRRQLKINRFRSRLQTKALRENLEALRSEVTRTTALLVYERERRILADEKAETAVKTMGQIMESNFYCSICNQAFINAILLNCAHTFCKYCITMWQRTRNNCPICRAPVTVKSSNLVVDGFIEYLTINLSPEVHSLREKQLQSRQGPSPTANFCRDAVAMLHLFLHVLVAFATRYSSHANALLTSITTSEIKIQISQYFEHCYTMPQQLTYKQNQRQRYTASDRFASVSLLRATASRLHRYKKSPVDDGP</sequence>
<dbReference type="SUPFAM" id="SSF57850">
    <property type="entry name" value="RING/U-box"/>
    <property type="match status" value="1"/>
</dbReference>
<keyword evidence="2" id="KW-0479">Metal-binding</keyword>
<evidence type="ECO:0000256" key="2">
    <source>
        <dbReference type="ARBA" id="ARBA00022723"/>
    </source>
</evidence>
<evidence type="ECO:0000256" key="1">
    <source>
        <dbReference type="ARBA" id="ARBA00022679"/>
    </source>
</evidence>
<evidence type="ECO:0000313" key="10">
    <source>
        <dbReference type="Proteomes" id="UP001154114"/>
    </source>
</evidence>
<keyword evidence="4" id="KW-0833">Ubl conjugation pathway</keyword>
<keyword evidence="1" id="KW-0808">Transferase</keyword>
<dbReference type="GO" id="GO:0035861">
    <property type="term" value="C:site of double-strand break"/>
    <property type="evidence" value="ECO:0007669"/>
    <property type="project" value="TreeGrafter"/>
</dbReference>
<protein>
    <recommendedName>
        <fullName evidence="8">RING-type domain-containing protein</fullName>
    </recommendedName>
</protein>
<dbReference type="GO" id="GO:0006302">
    <property type="term" value="P:double-strand break repair"/>
    <property type="evidence" value="ECO:0007669"/>
    <property type="project" value="TreeGrafter"/>
</dbReference>
<evidence type="ECO:0000256" key="4">
    <source>
        <dbReference type="ARBA" id="ARBA00022786"/>
    </source>
</evidence>
<dbReference type="InterPro" id="IPR001841">
    <property type="entry name" value="Znf_RING"/>
</dbReference>
<dbReference type="OrthoDB" id="5330228at2759"/>
<dbReference type="Proteomes" id="UP001154114">
    <property type="component" value="Chromosome 1"/>
</dbReference>
<evidence type="ECO:0000259" key="8">
    <source>
        <dbReference type="PROSITE" id="PS50089"/>
    </source>
</evidence>
<dbReference type="InterPro" id="IPR013083">
    <property type="entry name" value="Znf_RING/FYVE/PHD"/>
</dbReference>
<dbReference type="GO" id="GO:0000151">
    <property type="term" value="C:ubiquitin ligase complex"/>
    <property type="evidence" value="ECO:0007669"/>
    <property type="project" value="TreeGrafter"/>
</dbReference>
<evidence type="ECO:0000256" key="6">
    <source>
        <dbReference type="PROSITE-ProRule" id="PRU00175"/>
    </source>
</evidence>
<dbReference type="PANTHER" id="PTHR15067">
    <property type="entry name" value="E3 UBIQUITIN-PROTEIN LIGASE RNF8"/>
    <property type="match status" value="1"/>
</dbReference>
<dbReference type="EMBL" id="LR824004">
    <property type="protein sequence ID" value="CAD0193912.1"/>
    <property type="molecule type" value="Genomic_DNA"/>
</dbReference>
<dbReference type="PANTHER" id="PTHR15067:SF4">
    <property type="entry name" value="E3 UBIQUITIN-PROTEIN LIGASE RNF8"/>
    <property type="match status" value="1"/>
</dbReference>
<dbReference type="GO" id="GO:0070936">
    <property type="term" value="P:protein K48-linked ubiquitination"/>
    <property type="evidence" value="ECO:0007669"/>
    <property type="project" value="TreeGrafter"/>
</dbReference>
<evidence type="ECO:0000256" key="7">
    <source>
        <dbReference type="SAM" id="MobiDB-lite"/>
    </source>
</evidence>
<evidence type="ECO:0000313" key="9">
    <source>
        <dbReference type="EMBL" id="CAD0193912.1"/>
    </source>
</evidence>
<reference evidence="9" key="1">
    <citation type="submission" date="2021-12" db="EMBL/GenBank/DDBJ databases">
        <authorList>
            <person name="King R."/>
        </authorList>
    </citation>
    <scope>NUCLEOTIDE SEQUENCE</scope>
</reference>
<keyword evidence="3 6" id="KW-0863">Zinc-finger</keyword>
<dbReference type="GO" id="GO:0006511">
    <property type="term" value="P:ubiquitin-dependent protein catabolic process"/>
    <property type="evidence" value="ECO:0007669"/>
    <property type="project" value="TreeGrafter"/>
</dbReference>
<proteinExistence type="predicted"/>
<dbReference type="PROSITE" id="PS00518">
    <property type="entry name" value="ZF_RING_1"/>
    <property type="match status" value="1"/>
</dbReference>
<dbReference type="GO" id="GO:0005829">
    <property type="term" value="C:cytosol"/>
    <property type="evidence" value="ECO:0007669"/>
    <property type="project" value="TreeGrafter"/>
</dbReference>
<feature type="region of interest" description="Disordered" evidence="7">
    <location>
        <begin position="1"/>
        <end position="74"/>
    </location>
</feature>